<dbReference type="Gene3D" id="3.30.70.330">
    <property type="match status" value="1"/>
</dbReference>
<evidence type="ECO:0000259" key="9">
    <source>
        <dbReference type="PROSITE" id="PS51194"/>
    </source>
</evidence>
<evidence type="ECO:0000256" key="5">
    <source>
        <dbReference type="ARBA" id="ARBA00038437"/>
    </source>
</evidence>
<evidence type="ECO:0000256" key="6">
    <source>
        <dbReference type="PROSITE-ProRule" id="PRU00552"/>
    </source>
</evidence>
<dbReference type="Gene3D" id="3.40.50.300">
    <property type="entry name" value="P-loop containing nucleotide triphosphate hydrolases"/>
    <property type="match status" value="2"/>
</dbReference>
<keyword evidence="2 7" id="KW-0378">Hydrolase</keyword>
<evidence type="ECO:0000313" key="11">
    <source>
        <dbReference type="EMBL" id="WZW88352.1"/>
    </source>
</evidence>
<name>A0ABZ3C2G7_9GAMM</name>
<keyword evidence="3 7" id="KW-0347">Helicase</keyword>
<evidence type="ECO:0000259" key="8">
    <source>
        <dbReference type="PROSITE" id="PS51192"/>
    </source>
</evidence>
<dbReference type="PROSITE" id="PS51195">
    <property type="entry name" value="Q_MOTIF"/>
    <property type="match status" value="1"/>
</dbReference>
<dbReference type="Pfam" id="PF00271">
    <property type="entry name" value="Helicase_C"/>
    <property type="match status" value="1"/>
</dbReference>
<feature type="domain" description="DEAD-box RNA helicase Q" evidence="10">
    <location>
        <begin position="8"/>
        <end position="36"/>
    </location>
</feature>
<dbReference type="PANTHER" id="PTHR47959:SF1">
    <property type="entry name" value="ATP-DEPENDENT RNA HELICASE DBPA"/>
    <property type="match status" value="1"/>
</dbReference>
<evidence type="ECO:0000259" key="10">
    <source>
        <dbReference type="PROSITE" id="PS51195"/>
    </source>
</evidence>
<dbReference type="InterPro" id="IPR027417">
    <property type="entry name" value="P-loop_NTPase"/>
</dbReference>
<proteinExistence type="inferred from homology"/>
<dbReference type="PROSITE" id="PS00039">
    <property type="entry name" value="DEAD_ATP_HELICASE"/>
    <property type="match status" value="1"/>
</dbReference>
<keyword evidence="1 7" id="KW-0547">Nucleotide-binding</keyword>
<reference evidence="11 12" key="1">
    <citation type="submission" date="2024-03" db="EMBL/GenBank/DDBJ databases">
        <title>Complete Genome Sequence and Annotation of Ignatzschineria larvae DSM 13226.</title>
        <authorList>
            <person name="Cantrell E."/>
            <person name="Burcham Z.M."/>
        </authorList>
    </citation>
    <scope>NUCLEOTIDE SEQUENCE [LARGE SCALE GENOMIC DNA]</scope>
    <source>
        <strain evidence="11 12">DSM 13226</strain>
    </source>
</reference>
<dbReference type="InterPro" id="IPR014001">
    <property type="entry name" value="Helicase_ATP-bd"/>
</dbReference>
<dbReference type="PROSITE" id="PS51194">
    <property type="entry name" value="HELICASE_CTER"/>
    <property type="match status" value="1"/>
</dbReference>
<dbReference type="InterPro" id="IPR011545">
    <property type="entry name" value="DEAD/DEAH_box_helicase_dom"/>
</dbReference>
<dbReference type="CDD" id="cd18787">
    <property type="entry name" value="SF2_C_DEAD"/>
    <property type="match status" value="1"/>
</dbReference>
<dbReference type="Pfam" id="PF00270">
    <property type="entry name" value="DEAD"/>
    <property type="match status" value="1"/>
</dbReference>
<keyword evidence="12" id="KW-1185">Reference proteome</keyword>
<dbReference type="EMBL" id="CP150637">
    <property type="protein sequence ID" value="WZW88352.1"/>
    <property type="molecule type" value="Genomic_DNA"/>
</dbReference>
<evidence type="ECO:0000256" key="4">
    <source>
        <dbReference type="ARBA" id="ARBA00022840"/>
    </source>
</evidence>
<evidence type="ECO:0000256" key="7">
    <source>
        <dbReference type="RuleBase" id="RU000492"/>
    </source>
</evidence>
<dbReference type="InterPro" id="IPR044742">
    <property type="entry name" value="DEAD/DEAH_RhlB"/>
</dbReference>
<dbReference type="SMART" id="SM00487">
    <property type="entry name" value="DEXDc"/>
    <property type="match status" value="1"/>
</dbReference>
<accession>A0ABZ3C2G7</accession>
<keyword evidence="4 7" id="KW-0067">ATP-binding</keyword>
<evidence type="ECO:0000256" key="1">
    <source>
        <dbReference type="ARBA" id="ARBA00022741"/>
    </source>
</evidence>
<dbReference type="Proteomes" id="UP001449178">
    <property type="component" value="Chromosome"/>
</dbReference>
<dbReference type="CDD" id="cd00268">
    <property type="entry name" value="DEADc"/>
    <property type="match status" value="1"/>
</dbReference>
<evidence type="ECO:0000256" key="2">
    <source>
        <dbReference type="ARBA" id="ARBA00022801"/>
    </source>
</evidence>
<evidence type="ECO:0000313" key="12">
    <source>
        <dbReference type="Proteomes" id="UP001449178"/>
    </source>
</evidence>
<gene>
    <name evidence="11" type="primary">dbpA</name>
    <name evidence="11" type="ORF">WMO13_02925</name>
</gene>
<protein>
    <submittedName>
        <fullName evidence="11">ATP-dependent RNA helicase DbpA</fullName>
        <ecNumber evidence="11">3.6.4.13</ecNumber>
    </submittedName>
</protein>
<dbReference type="InterPro" id="IPR014014">
    <property type="entry name" value="RNA_helicase_DEAD_Q_motif"/>
</dbReference>
<dbReference type="EC" id="3.6.4.13" evidence="11"/>
<feature type="domain" description="Helicase C-terminal" evidence="9">
    <location>
        <begin position="222"/>
        <end position="388"/>
    </location>
</feature>
<feature type="domain" description="Helicase ATP-binding" evidence="8">
    <location>
        <begin position="39"/>
        <end position="211"/>
    </location>
</feature>
<dbReference type="GO" id="GO:0016787">
    <property type="term" value="F:hydrolase activity"/>
    <property type="evidence" value="ECO:0007669"/>
    <property type="project" value="UniProtKB-KW"/>
</dbReference>
<dbReference type="PANTHER" id="PTHR47959">
    <property type="entry name" value="ATP-DEPENDENT RNA HELICASE RHLE-RELATED"/>
    <property type="match status" value="1"/>
</dbReference>
<dbReference type="PROSITE" id="PS51192">
    <property type="entry name" value="HELICASE_ATP_BIND_1"/>
    <property type="match status" value="1"/>
</dbReference>
<organism evidence="11 12">
    <name type="scientific">Ignatzschineria larvae DSM 13226</name>
    <dbReference type="NCBI Taxonomy" id="1111732"/>
    <lineage>
        <taxon>Bacteria</taxon>
        <taxon>Pseudomonadati</taxon>
        <taxon>Pseudomonadota</taxon>
        <taxon>Gammaproteobacteria</taxon>
        <taxon>Cardiobacteriales</taxon>
        <taxon>Ignatzschineriaceae</taxon>
        <taxon>Ignatzschineria</taxon>
    </lineage>
</organism>
<dbReference type="NCBIfam" id="NF008744">
    <property type="entry name" value="PRK11776.1"/>
    <property type="match status" value="1"/>
</dbReference>
<feature type="short sequence motif" description="Q motif" evidence="6">
    <location>
        <begin position="8"/>
        <end position="36"/>
    </location>
</feature>
<dbReference type="Pfam" id="PF03880">
    <property type="entry name" value="DbpA"/>
    <property type="match status" value="1"/>
</dbReference>
<dbReference type="InterPro" id="IPR005580">
    <property type="entry name" value="DbpA/CsdA_RNA-bd_dom"/>
</dbReference>
<comment type="similarity">
    <text evidence="5 7">Belongs to the DEAD box helicase family.</text>
</comment>
<dbReference type="InterPro" id="IPR000629">
    <property type="entry name" value="RNA-helicase_DEAD-box_CS"/>
</dbReference>
<dbReference type="SUPFAM" id="SSF52540">
    <property type="entry name" value="P-loop containing nucleoside triphosphate hydrolases"/>
    <property type="match status" value="1"/>
</dbReference>
<dbReference type="SMART" id="SM00490">
    <property type="entry name" value="HELICc"/>
    <property type="match status" value="1"/>
</dbReference>
<dbReference type="InterPro" id="IPR050079">
    <property type="entry name" value="DEAD_box_RNA_helicase"/>
</dbReference>
<dbReference type="GO" id="GO:0003724">
    <property type="term" value="F:RNA helicase activity"/>
    <property type="evidence" value="ECO:0007669"/>
    <property type="project" value="UniProtKB-EC"/>
</dbReference>
<sequence length="466" mass="51443">MSQSASSMAFSQLPISKAQLQNLASLHYDAMTPVQAAALPIVLQGKDLIAQAQTGSGKTAAFGIGLLAKINVERLETQALVICPTRELADQVSQELRRLGRYLPNLKISAICGGTPIRQQIHSMGQHAPHIVVGTPGRLLDHLERRTLDLSAVKVLVLDEADRMLDMGFMEDMQEIIRYTPAQRQTLLFSATFPDDIDRMSQRIQHHPKRVTIAVTTEEKPDIEEKVIELTDGRDKMNITARLLSQYQPQSTVVFCNTIATTIELVEYLIEQNISAIALHGDLDQRERDRVLLQFTNQSRRVLVATDVAARGLDIDDLAMVINYDIPFDPEVYIHRIGRTGRAGRSGLAFMLSLAGKGFRVTEIEKYLERSIPVMSSDDLSSTIEPLVAPMVTIEINEGKKAKVSAGDIVGALTANQRIAGADIGQITRFTFQSYVAIAKELASVAVKQIEARPLKGLRCKARIVK</sequence>
<dbReference type="InterPro" id="IPR012677">
    <property type="entry name" value="Nucleotide-bd_a/b_plait_sf"/>
</dbReference>
<dbReference type="InterPro" id="IPR001650">
    <property type="entry name" value="Helicase_C-like"/>
</dbReference>
<evidence type="ECO:0000256" key="3">
    <source>
        <dbReference type="ARBA" id="ARBA00022806"/>
    </source>
</evidence>